<comment type="catalytic activity">
    <reaction evidence="16">
        <text>an N,N'-diacetylchitobiosyl-diphospho-di-trans,poly-cis-dolichol + GDP-alpha-D-mannose = a beta-D-Man-(1-&gt;4)-beta-D-GlcNAc-(1-&gt;4)-alpha-D-GlcNAc-diphospho-di-trans,poly-cis-dolichol + GDP + H(+)</text>
        <dbReference type="Rhea" id="RHEA:13865"/>
        <dbReference type="Rhea" id="RHEA-COMP:19510"/>
        <dbReference type="Rhea" id="RHEA-COMP:19511"/>
        <dbReference type="ChEBI" id="CHEBI:15378"/>
        <dbReference type="ChEBI" id="CHEBI:57269"/>
        <dbReference type="ChEBI" id="CHEBI:57527"/>
        <dbReference type="ChEBI" id="CHEBI:58189"/>
        <dbReference type="ChEBI" id="CHEBI:58472"/>
        <dbReference type="EC" id="2.4.1.142"/>
    </reaction>
    <physiologicalReaction direction="left-to-right" evidence="16">
        <dbReference type="Rhea" id="RHEA:13866"/>
    </physiologicalReaction>
</comment>
<dbReference type="InterPro" id="IPR001296">
    <property type="entry name" value="Glyco_trans_1"/>
</dbReference>
<dbReference type="PANTHER" id="PTHR13036:SF0">
    <property type="entry name" value="CHITOBIOSYLDIPHOSPHODOLICHOL BETA-MANNOSYLTRANSFERASE"/>
    <property type="match status" value="1"/>
</dbReference>
<gene>
    <name evidence="23" type="primary">LOC113208595</name>
</gene>
<keyword evidence="11" id="KW-1133">Transmembrane helix</keyword>
<comment type="pathway">
    <text evidence="2">Protein modification; protein glycosylation.</text>
</comment>
<keyword evidence="5" id="KW-0597">Phosphoprotein</keyword>
<dbReference type="Pfam" id="PF00534">
    <property type="entry name" value="Glycos_transf_1"/>
    <property type="match status" value="1"/>
</dbReference>
<dbReference type="CTD" id="56052"/>
<keyword evidence="22" id="KW-1185">Reference proteome</keyword>
<evidence type="ECO:0000256" key="12">
    <source>
        <dbReference type="ARBA" id="ARBA00023136"/>
    </source>
</evidence>
<dbReference type="KEGG" id="foc:113208595"/>
<evidence type="ECO:0000256" key="2">
    <source>
        <dbReference type="ARBA" id="ARBA00004922"/>
    </source>
</evidence>
<evidence type="ECO:0000256" key="19">
    <source>
        <dbReference type="ARBA" id="ARBA00082785"/>
    </source>
</evidence>
<evidence type="ECO:0000256" key="18">
    <source>
        <dbReference type="ARBA" id="ARBA00061237"/>
    </source>
</evidence>
<dbReference type="InterPro" id="IPR028098">
    <property type="entry name" value="Glyco_trans_4-like_N"/>
</dbReference>
<comment type="subcellular location">
    <subcellularLocation>
        <location evidence="1">Endoplasmic reticulum membrane</location>
        <topology evidence="1">Single-pass membrane protein</topology>
    </subcellularLocation>
</comment>
<evidence type="ECO:0000313" key="23">
    <source>
        <dbReference type="RefSeq" id="XP_026281449.1"/>
    </source>
</evidence>
<name>A0A6J1SJK8_FRAOC</name>
<evidence type="ECO:0000313" key="22">
    <source>
        <dbReference type="Proteomes" id="UP000504606"/>
    </source>
</evidence>
<evidence type="ECO:0000256" key="17">
    <source>
        <dbReference type="ARBA" id="ARBA00056362"/>
    </source>
</evidence>
<protein>
    <recommendedName>
        <fullName evidence="4">Chitobiosyldiphosphodolichol beta-mannosyltransferase</fullName>
        <ecNumber evidence="3">2.4.1.142</ecNumber>
    </recommendedName>
    <alternativeName>
        <fullName evidence="19">Asparagine-linked glycosylation protein 1 homolog</fullName>
    </alternativeName>
    <alternativeName>
        <fullName evidence="14">Beta-1,4-mannosyltransferase</fullName>
    </alternativeName>
    <alternativeName>
        <fullName evidence="15">GDP-Man:GlcNAc2-PP-dolichol mannosyltransferase</fullName>
    </alternativeName>
    <alternativeName>
        <fullName evidence="13">GDP-mannose-dolichol diphosphochitobiose mannosyltransferase</fullName>
    </alternativeName>
</protein>
<reference evidence="23" key="1">
    <citation type="submission" date="2025-08" db="UniProtKB">
        <authorList>
            <consortium name="RefSeq"/>
        </authorList>
    </citation>
    <scope>IDENTIFICATION</scope>
    <source>
        <tissue evidence="23">Whole organism</tissue>
    </source>
</reference>
<evidence type="ECO:0000256" key="11">
    <source>
        <dbReference type="ARBA" id="ARBA00022989"/>
    </source>
</evidence>
<evidence type="ECO:0000256" key="1">
    <source>
        <dbReference type="ARBA" id="ARBA00004389"/>
    </source>
</evidence>
<keyword evidence="12" id="KW-0472">Membrane</keyword>
<keyword evidence="7" id="KW-0808">Transferase</keyword>
<evidence type="ECO:0000256" key="10">
    <source>
        <dbReference type="ARBA" id="ARBA00022968"/>
    </source>
</evidence>
<dbReference type="FunFam" id="3.40.50.2000:FF:000096">
    <property type="entry name" value="ALG1, chitobiosyldiphosphodolichol beta-mannosyltransferase"/>
    <property type="match status" value="1"/>
</dbReference>
<keyword evidence="10" id="KW-0735">Signal-anchor</keyword>
<dbReference type="Pfam" id="PF13579">
    <property type="entry name" value="Glyco_trans_4_4"/>
    <property type="match status" value="1"/>
</dbReference>
<evidence type="ECO:0000259" key="20">
    <source>
        <dbReference type="Pfam" id="PF00534"/>
    </source>
</evidence>
<dbReference type="GO" id="GO:0005789">
    <property type="term" value="C:endoplasmic reticulum membrane"/>
    <property type="evidence" value="ECO:0007669"/>
    <property type="project" value="UniProtKB-SubCell"/>
</dbReference>
<evidence type="ECO:0000256" key="6">
    <source>
        <dbReference type="ARBA" id="ARBA00022676"/>
    </source>
</evidence>
<sequence length="426" mass="48878">MSGEKKSVCVVVVGDVGRSPRMQYHALSLAKEGFDVDVVGYGGSEPIPELRERHDVRFIYMSPCPDIRSAAFLPFKVLWQFCTLLAALFLKPKSDYVLLQNPPAVPAMIVCWFYCFCMNSCFIVDWHNYGFSIMGLTLGEQHILVRFYKWIEFYFGRKASAHFCVTKAMREDLEKNWNISATTLYDRPPDIFRPISVREEHELFLRLGVDFEEFRSGLEVTRFTRAALDGQYELRDDRPGLLVSSTSWTEDEDFGLLLHALQTYETKRASGKSGLPPLVCVITGKGPLKHYYCNLIASKKWRHVQVITPWLQPQDYPSLLASADLGVCLHTSSSGLDLPMKVVDMFGCCLPVCAIKFKCLDELVKHEQNSLVFRDAEELSEQLISWFRNFPVPSSKVSLFRAELQQFRALRWHDNWVFNAYPVFNG</sequence>
<keyword evidence="8" id="KW-0812">Transmembrane</keyword>
<evidence type="ECO:0000259" key="21">
    <source>
        <dbReference type="Pfam" id="PF13579"/>
    </source>
</evidence>
<dbReference type="EC" id="2.4.1.142" evidence="3"/>
<dbReference type="InterPro" id="IPR026051">
    <property type="entry name" value="ALG1-like"/>
</dbReference>
<organism evidence="22 23">
    <name type="scientific">Frankliniella occidentalis</name>
    <name type="common">Western flower thrips</name>
    <name type="synonym">Euthrips occidentalis</name>
    <dbReference type="NCBI Taxonomy" id="133901"/>
    <lineage>
        <taxon>Eukaryota</taxon>
        <taxon>Metazoa</taxon>
        <taxon>Ecdysozoa</taxon>
        <taxon>Arthropoda</taxon>
        <taxon>Hexapoda</taxon>
        <taxon>Insecta</taxon>
        <taxon>Pterygota</taxon>
        <taxon>Neoptera</taxon>
        <taxon>Paraneoptera</taxon>
        <taxon>Thysanoptera</taxon>
        <taxon>Terebrantia</taxon>
        <taxon>Thripoidea</taxon>
        <taxon>Thripidae</taxon>
        <taxon>Frankliniella</taxon>
    </lineage>
</organism>
<dbReference type="FunFam" id="3.40.50.2000:FF:000109">
    <property type="entry name" value="Chitobiosyldiphosphodolichol beta-mannosyltransferase"/>
    <property type="match status" value="1"/>
</dbReference>
<evidence type="ECO:0000256" key="4">
    <source>
        <dbReference type="ARBA" id="ARBA00015841"/>
    </source>
</evidence>
<evidence type="ECO:0000256" key="7">
    <source>
        <dbReference type="ARBA" id="ARBA00022679"/>
    </source>
</evidence>
<keyword evidence="6" id="KW-0328">Glycosyltransferase</keyword>
<keyword evidence="9" id="KW-0256">Endoplasmic reticulum</keyword>
<feature type="domain" description="Glycosyltransferase subfamily 4-like N-terminal" evidence="21">
    <location>
        <begin position="24"/>
        <end position="181"/>
    </location>
</feature>
<proteinExistence type="inferred from homology"/>
<evidence type="ECO:0000256" key="8">
    <source>
        <dbReference type="ARBA" id="ARBA00022692"/>
    </source>
</evidence>
<evidence type="ECO:0000256" key="16">
    <source>
        <dbReference type="ARBA" id="ARBA00045071"/>
    </source>
</evidence>
<accession>A0A6J1SJK8</accession>
<evidence type="ECO:0000256" key="15">
    <source>
        <dbReference type="ARBA" id="ARBA00033088"/>
    </source>
</evidence>
<dbReference type="PANTHER" id="PTHR13036">
    <property type="entry name" value="BETA1,4 MANNOSYLTRANSFERASE"/>
    <property type="match status" value="1"/>
</dbReference>
<dbReference type="Gene3D" id="3.40.50.2000">
    <property type="entry name" value="Glycogen Phosphorylase B"/>
    <property type="match status" value="2"/>
</dbReference>
<dbReference type="AlphaFoldDB" id="A0A6J1SJK8"/>
<comment type="function">
    <text evidence="17">Mannosyltransferase that operates in the biosynthetic pathway of dolichol-linked oligosaccharides, the glycan precursors employed in protein asparagine (N)-glycosylation. The assembly of dolichol-linked oligosaccharides begins on the cytosolic side of the endoplasmic reticulum membrane and finishes in its lumen. The sequential addition of sugars to dolichol pyrophosphate produces dolichol-linked oligosaccharides containing fourteen sugars, including two GlcNAcs, nine mannoses and three glucoses. Once assembled, the oligosaccharide is transferred from the lipid to nascent proteins by oligosaccharyltransferases. Catalyzes, on the cytoplasmic face of the endoplasmic reticulum, the addition of the first mannose residues to the dolichol-linked oligosaccharide chain, to produce Man1GlcNAc(2)-PP-dolichol core oligosaccharide. Man1GlcNAc(2)-PP-dolichol is a substrate for ALG2, the following enzyme in the biosynthetic pathway.</text>
</comment>
<evidence type="ECO:0000256" key="5">
    <source>
        <dbReference type="ARBA" id="ARBA00022553"/>
    </source>
</evidence>
<dbReference type="CDD" id="cd03816">
    <property type="entry name" value="GT33_ALG1-like"/>
    <property type="match status" value="1"/>
</dbReference>
<evidence type="ECO:0000256" key="14">
    <source>
        <dbReference type="ARBA" id="ARBA00031566"/>
    </source>
</evidence>
<dbReference type="OrthoDB" id="614844at2759"/>
<dbReference type="GO" id="GO:0004578">
    <property type="term" value="F:chitobiosyldiphosphodolichol beta-mannosyltransferase activity"/>
    <property type="evidence" value="ECO:0007669"/>
    <property type="project" value="UniProtKB-EC"/>
</dbReference>
<evidence type="ECO:0000256" key="3">
    <source>
        <dbReference type="ARBA" id="ARBA00012611"/>
    </source>
</evidence>
<feature type="domain" description="Glycosyl transferase family 1" evidence="20">
    <location>
        <begin position="256"/>
        <end position="389"/>
    </location>
</feature>
<dbReference type="Proteomes" id="UP000504606">
    <property type="component" value="Unplaced"/>
</dbReference>
<comment type="similarity">
    <text evidence="18">Belongs to the glycosyltransferase group 1 family. Glycosyltransferase 33 subfamily.</text>
</comment>
<dbReference type="GeneID" id="113208595"/>
<dbReference type="SUPFAM" id="SSF53756">
    <property type="entry name" value="UDP-Glycosyltransferase/glycogen phosphorylase"/>
    <property type="match status" value="1"/>
</dbReference>
<evidence type="ECO:0000256" key="9">
    <source>
        <dbReference type="ARBA" id="ARBA00022824"/>
    </source>
</evidence>
<evidence type="ECO:0000256" key="13">
    <source>
        <dbReference type="ARBA" id="ARBA00031434"/>
    </source>
</evidence>
<dbReference type="RefSeq" id="XP_026281449.1">
    <property type="nucleotide sequence ID" value="XM_026425664.2"/>
</dbReference>